<evidence type="ECO:0000256" key="1">
    <source>
        <dbReference type="SAM" id="MobiDB-lite"/>
    </source>
</evidence>
<reference evidence="2 3" key="1">
    <citation type="submission" date="2014-04" db="EMBL/GenBank/DDBJ databases">
        <title>Evolutionary Origins and Diversification of the Mycorrhizal Mutualists.</title>
        <authorList>
            <consortium name="DOE Joint Genome Institute"/>
            <consortium name="Mycorrhizal Genomics Consortium"/>
            <person name="Kohler A."/>
            <person name="Kuo A."/>
            <person name="Nagy L.G."/>
            <person name="Floudas D."/>
            <person name="Copeland A."/>
            <person name="Barry K.W."/>
            <person name="Cichocki N."/>
            <person name="Veneault-Fourrey C."/>
            <person name="LaButti K."/>
            <person name="Lindquist E.A."/>
            <person name="Lipzen A."/>
            <person name="Lundell T."/>
            <person name="Morin E."/>
            <person name="Murat C."/>
            <person name="Riley R."/>
            <person name="Ohm R."/>
            <person name="Sun H."/>
            <person name="Tunlid A."/>
            <person name="Henrissat B."/>
            <person name="Grigoriev I.V."/>
            <person name="Hibbett D.S."/>
            <person name="Martin F."/>
        </authorList>
    </citation>
    <scope>NUCLEOTIDE SEQUENCE [LARGE SCALE GENOMIC DNA]</scope>
    <source>
        <strain evidence="2 3">FD-317 M1</strain>
    </source>
</reference>
<feature type="compositionally biased region" description="Polar residues" evidence="1">
    <location>
        <begin position="140"/>
        <end position="159"/>
    </location>
</feature>
<keyword evidence="3" id="KW-1185">Reference proteome</keyword>
<proteinExistence type="predicted"/>
<sequence>MQIVAPVNPDQRGLPPGWKEHYDSRKNTWWYIQTNVNPPRISYSHPCGDFYADSDDPVPISSSSSSNVQSSILFSSAGPWTSMSESPDLAPSPPIFMNTEQEVVHLPRQAMSAPDTADLTLPPEYSFYSESLNEPPDTNILGSDQPTRTQIYNNPTSSLPPEYPNVLASAEPVPSPPSLPPSPPQTALQPFMPLSPALLLGLGENQRRQPVTSQTASTTSSPAEPHLSPASVSMIQQVSSPPSASPAATTLPAGPLPLPTIGQQTSITTSMTGSHPNPMTPMNHPSPWVDVNVSHSPTPVPINASGEGMTVAPRFFASADMTSGGPAIHYSLDTRTSQTTSANADIHCTPENSFYSMGVSDNLQQQQQQYNLPGRGRPPANQAVGHSSLNSFPATSANTVVQPGPKVLPNFKFVASPEVGSNLISSMDQLSISSLQSLPGMNSNPEMQEQPGVAWVHSPPSPAPTSGGGWGHVVSAPVNISLSNPPQHLQVQAPIHHNVNSFPSPQGMQQQQNAQFQVPVASLPTLSDVYPIQGVPGNLASVLQSPSQPPQLFQYAAPTGYTPSSVPISAVPQPLLYPSTSLLGLPSQLPQSPPYNMLPTTASHVGHSLSSSLSPGLKKIGKVAGRVAAHPAVRYGAGLVVTSVFGLPPPPLKVNNIRSGLKASNVGPDFSQSQNTFASNPGVDYSGIIDPIGQQQQMNLNPGVNYYRP</sequence>
<dbReference type="AlphaFoldDB" id="A0A0D0BDV8"/>
<accession>A0A0D0BDV8</accession>
<dbReference type="EMBL" id="KN834769">
    <property type="protein sequence ID" value="KIK61930.1"/>
    <property type="molecule type" value="Genomic_DNA"/>
</dbReference>
<name>A0A0D0BDV8_9AGAR</name>
<feature type="region of interest" description="Disordered" evidence="1">
    <location>
        <begin position="114"/>
        <end position="190"/>
    </location>
</feature>
<protein>
    <recommendedName>
        <fullName evidence="4">WW domain-containing protein</fullName>
    </recommendedName>
</protein>
<dbReference type="HOGENOM" id="CLU_446912_0_0_1"/>
<feature type="compositionally biased region" description="Low complexity" evidence="1">
    <location>
        <begin position="239"/>
        <end position="253"/>
    </location>
</feature>
<gene>
    <name evidence="2" type="ORF">GYMLUDRAFT_42357</name>
</gene>
<dbReference type="Proteomes" id="UP000053593">
    <property type="component" value="Unassembled WGS sequence"/>
</dbReference>
<organism evidence="2 3">
    <name type="scientific">Collybiopsis luxurians FD-317 M1</name>
    <dbReference type="NCBI Taxonomy" id="944289"/>
    <lineage>
        <taxon>Eukaryota</taxon>
        <taxon>Fungi</taxon>
        <taxon>Dikarya</taxon>
        <taxon>Basidiomycota</taxon>
        <taxon>Agaricomycotina</taxon>
        <taxon>Agaricomycetes</taxon>
        <taxon>Agaricomycetidae</taxon>
        <taxon>Agaricales</taxon>
        <taxon>Marasmiineae</taxon>
        <taxon>Omphalotaceae</taxon>
        <taxon>Collybiopsis</taxon>
        <taxon>Collybiopsis luxurians</taxon>
    </lineage>
</organism>
<feature type="compositionally biased region" description="Pro residues" evidence="1">
    <location>
        <begin position="173"/>
        <end position="184"/>
    </location>
</feature>
<evidence type="ECO:0000313" key="3">
    <source>
        <dbReference type="Proteomes" id="UP000053593"/>
    </source>
</evidence>
<feature type="compositionally biased region" description="Low complexity" evidence="1">
    <location>
        <begin position="212"/>
        <end position="221"/>
    </location>
</feature>
<evidence type="ECO:0008006" key="4">
    <source>
        <dbReference type="Google" id="ProtNLM"/>
    </source>
</evidence>
<evidence type="ECO:0000313" key="2">
    <source>
        <dbReference type="EMBL" id="KIK61930.1"/>
    </source>
</evidence>
<feature type="region of interest" description="Disordered" evidence="1">
    <location>
        <begin position="206"/>
        <end position="256"/>
    </location>
</feature>
<dbReference type="OrthoDB" id="2367685at2759"/>